<feature type="domain" description="Zn(2)-C6 fungal-type" evidence="7">
    <location>
        <begin position="24"/>
        <end position="52"/>
    </location>
</feature>
<evidence type="ECO:0000256" key="2">
    <source>
        <dbReference type="ARBA" id="ARBA00022833"/>
    </source>
</evidence>
<dbReference type="InterPro" id="IPR001138">
    <property type="entry name" value="Zn2Cys6_DnaBD"/>
</dbReference>
<evidence type="ECO:0000256" key="5">
    <source>
        <dbReference type="ARBA" id="ARBA00023163"/>
    </source>
</evidence>
<dbReference type="OrthoDB" id="2593732at2759"/>
<keyword evidence="2" id="KW-0862">Zinc</keyword>
<keyword evidence="5" id="KW-0804">Transcription</keyword>
<evidence type="ECO:0000256" key="4">
    <source>
        <dbReference type="ARBA" id="ARBA00023125"/>
    </source>
</evidence>
<reference evidence="8 9" key="1">
    <citation type="submission" date="2015-01" db="EMBL/GenBank/DDBJ databases">
        <title>The Genome Sequence of Cladophialophora immunda CBS83496.</title>
        <authorList>
            <consortium name="The Broad Institute Genomics Platform"/>
            <person name="Cuomo C."/>
            <person name="de Hoog S."/>
            <person name="Gorbushina A."/>
            <person name="Stielow B."/>
            <person name="Teixiera M."/>
            <person name="Abouelleil A."/>
            <person name="Chapman S.B."/>
            <person name="Priest M."/>
            <person name="Young S.K."/>
            <person name="Wortman J."/>
            <person name="Nusbaum C."/>
            <person name="Birren B."/>
        </authorList>
    </citation>
    <scope>NUCLEOTIDE SEQUENCE [LARGE SCALE GENOMIC DNA]</scope>
    <source>
        <strain evidence="8 9">CBS 83496</strain>
    </source>
</reference>
<evidence type="ECO:0000256" key="1">
    <source>
        <dbReference type="ARBA" id="ARBA00022723"/>
    </source>
</evidence>
<dbReference type="EMBL" id="KN847042">
    <property type="protein sequence ID" value="KIW30542.1"/>
    <property type="molecule type" value="Genomic_DNA"/>
</dbReference>
<dbReference type="PANTHER" id="PTHR36206">
    <property type="entry name" value="ASPERCRYPTIN BIOSYNTHESIS CLUSTER-SPECIFIC TRANSCRIPTION REGULATOR ATNN-RELATED"/>
    <property type="match status" value="1"/>
</dbReference>
<sequence>MGGAGQPHKPSIRGGARRVQVKTGCRTCKVRKIKCDENRPACRRCVSTGRVCDGYGVLGSEVNFYIHPLRAPGSIGSVGYLQRPRVYPFTGTTEEWQYLEWFKYRTSKKIPGASILALWDPLLYSACWSEPAVLHAVLSLSSVHRREVYESDYGRRVCDTPDKQERFTLQHYTRAIRHLQPPFAIRDKASARTALMTCFVFVCLELLCGHLATGQAHLENGLRLLRELAVPVTEGNGILLFELVPGSIDDAIVRAFCRLDLQSKLFRHCYRHPCQVLQISEDSSSSSSSPAIFRSVNQAWTQIEKIFGRVFHLTELARRQQQVSRHATVEQPSSLESSLTQIQAEISRCFDTLEASRNSMQDQDSRGLAYGLLFTYHHMAAIMADTCLRADDESVFDVHTQRFVSILDRAIVMWKAGRAEHTVAGPLPWPRIHMSRSIVDIGWIAPLYYTSLKCRAHRVRLQAIRLMETTSYREGMWDSKMASSVARRVMEIEEGDFYRDLGPVDDFALSSSPGIQALSLPTSPPRNRICELRMALSDGPADPILLHYRQAQTAWRDTLIFTGGGNERRDLQQSQSTASLREYLNGTENSQA</sequence>
<protein>
    <recommendedName>
        <fullName evidence="7">Zn(2)-C6 fungal-type domain-containing protein</fullName>
    </recommendedName>
</protein>
<gene>
    <name evidence="8" type="ORF">PV07_06280</name>
</gene>
<dbReference type="GeneID" id="27345474"/>
<name>A0A0D2AZ49_9EURO</name>
<dbReference type="PANTHER" id="PTHR36206:SF16">
    <property type="entry name" value="TRANSCRIPTION FACTOR DOMAIN-CONTAINING PROTEIN-RELATED"/>
    <property type="match status" value="1"/>
</dbReference>
<evidence type="ECO:0000259" key="7">
    <source>
        <dbReference type="PROSITE" id="PS50048"/>
    </source>
</evidence>
<dbReference type="GO" id="GO:0003677">
    <property type="term" value="F:DNA binding"/>
    <property type="evidence" value="ECO:0007669"/>
    <property type="project" value="UniProtKB-KW"/>
</dbReference>
<dbReference type="Gene3D" id="4.10.240.10">
    <property type="entry name" value="Zn(2)-C6 fungal-type DNA-binding domain"/>
    <property type="match status" value="1"/>
</dbReference>
<proteinExistence type="predicted"/>
<evidence type="ECO:0000313" key="9">
    <source>
        <dbReference type="Proteomes" id="UP000054466"/>
    </source>
</evidence>
<dbReference type="SUPFAM" id="SSF57701">
    <property type="entry name" value="Zn2/Cys6 DNA-binding domain"/>
    <property type="match status" value="1"/>
</dbReference>
<dbReference type="InterPro" id="IPR036864">
    <property type="entry name" value="Zn2-C6_fun-type_DNA-bd_sf"/>
</dbReference>
<keyword evidence="6" id="KW-0539">Nucleus</keyword>
<dbReference type="InterPro" id="IPR052360">
    <property type="entry name" value="Transcr_Regulatory_Proteins"/>
</dbReference>
<dbReference type="STRING" id="569365.A0A0D2AZ49"/>
<dbReference type="GO" id="GO:0008270">
    <property type="term" value="F:zinc ion binding"/>
    <property type="evidence" value="ECO:0007669"/>
    <property type="project" value="InterPro"/>
</dbReference>
<dbReference type="CDD" id="cd00067">
    <property type="entry name" value="GAL4"/>
    <property type="match status" value="1"/>
</dbReference>
<keyword evidence="3" id="KW-0805">Transcription regulation</keyword>
<dbReference type="Pfam" id="PF00172">
    <property type="entry name" value="Zn_clus"/>
    <property type="match status" value="1"/>
</dbReference>
<organism evidence="8 9">
    <name type="scientific">Cladophialophora immunda</name>
    <dbReference type="NCBI Taxonomy" id="569365"/>
    <lineage>
        <taxon>Eukaryota</taxon>
        <taxon>Fungi</taxon>
        <taxon>Dikarya</taxon>
        <taxon>Ascomycota</taxon>
        <taxon>Pezizomycotina</taxon>
        <taxon>Eurotiomycetes</taxon>
        <taxon>Chaetothyriomycetidae</taxon>
        <taxon>Chaetothyriales</taxon>
        <taxon>Herpotrichiellaceae</taxon>
        <taxon>Cladophialophora</taxon>
    </lineage>
</organism>
<dbReference type="PROSITE" id="PS00463">
    <property type="entry name" value="ZN2_CY6_FUNGAL_1"/>
    <property type="match status" value="1"/>
</dbReference>
<dbReference type="PROSITE" id="PS50048">
    <property type="entry name" value="ZN2_CY6_FUNGAL_2"/>
    <property type="match status" value="1"/>
</dbReference>
<evidence type="ECO:0000256" key="3">
    <source>
        <dbReference type="ARBA" id="ARBA00023015"/>
    </source>
</evidence>
<dbReference type="VEuPathDB" id="FungiDB:PV07_06280"/>
<keyword evidence="4" id="KW-0238">DNA-binding</keyword>
<dbReference type="SMART" id="SM00066">
    <property type="entry name" value="GAL4"/>
    <property type="match status" value="1"/>
</dbReference>
<accession>A0A0D2AZ49</accession>
<dbReference type="Proteomes" id="UP000054466">
    <property type="component" value="Unassembled WGS sequence"/>
</dbReference>
<dbReference type="Pfam" id="PF11951">
    <property type="entry name" value="Fungal_trans_2"/>
    <property type="match status" value="1"/>
</dbReference>
<evidence type="ECO:0000256" key="6">
    <source>
        <dbReference type="ARBA" id="ARBA00023242"/>
    </source>
</evidence>
<dbReference type="HOGENOM" id="CLU_011409_2_2_1"/>
<dbReference type="RefSeq" id="XP_016250758.1">
    <property type="nucleotide sequence ID" value="XM_016393239.1"/>
</dbReference>
<dbReference type="InterPro" id="IPR021858">
    <property type="entry name" value="Fun_TF"/>
</dbReference>
<dbReference type="GO" id="GO:0000981">
    <property type="term" value="F:DNA-binding transcription factor activity, RNA polymerase II-specific"/>
    <property type="evidence" value="ECO:0007669"/>
    <property type="project" value="InterPro"/>
</dbReference>
<keyword evidence="9" id="KW-1185">Reference proteome</keyword>
<evidence type="ECO:0000313" key="8">
    <source>
        <dbReference type="EMBL" id="KIW30542.1"/>
    </source>
</evidence>
<keyword evidence="1" id="KW-0479">Metal-binding</keyword>
<dbReference type="AlphaFoldDB" id="A0A0D2AZ49"/>